<dbReference type="InterPro" id="IPR049002">
    <property type="entry name" value="Stv"/>
</dbReference>
<evidence type="ECO:0000259" key="2">
    <source>
        <dbReference type="Pfam" id="PF21527"/>
    </source>
</evidence>
<dbReference type="PATRIC" id="fig|451.8.peg.318"/>
<dbReference type="Pfam" id="PF21727">
    <property type="entry name" value="DUF6863"/>
    <property type="match status" value="1"/>
</dbReference>
<evidence type="ECO:0000313" key="7">
    <source>
        <dbReference type="Proteomes" id="UP000182998"/>
    </source>
</evidence>
<proteinExistence type="predicted"/>
<organism evidence="4 6">
    <name type="scientific">Legionella micdadei</name>
    <name type="common">Tatlockia micdadei</name>
    <dbReference type="NCBI Taxonomy" id="451"/>
    <lineage>
        <taxon>Bacteria</taxon>
        <taxon>Pseudomonadati</taxon>
        <taxon>Pseudomonadota</taxon>
        <taxon>Gammaproteobacteria</taxon>
        <taxon>Legionellales</taxon>
        <taxon>Legionellaceae</taxon>
        <taxon>Legionella</taxon>
    </lineage>
</organism>
<name>A0A098GFQ9_LEGMI</name>
<dbReference type="RefSeq" id="WP_045098754.1">
    <property type="nucleotide sequence ID" value="NZ_CP020614.1"/>
</dbReference>
<dbReference type="HOGENOM" id="CLU_831041_0_0_6"/>
<feature type="domain" description="Putative adhesin Stv" evidence="2">
    <location>
        <begin position="124"/>
        <end position="264"/>
    </location>
</feature>
<keyword evidence="7" id="KW-1185">Reference proteome</keyword>
<gene>
    <name evidence="4" type="ORF">LMI_1005</name>
    <name evidence="5" type="ORF">SAMN02982997_02060</name>
</gene>
<reference evidence="4" key="2">
    <citation type="submission" date="2014-09" db="EMBL/GenBank/DDBJ databases">
        <authorList>
            <person name="GOMEZ-VALERO Laura"/>
        </authorList>
    </citation>
    <scope>NUCLEOTIDE SEQUENCE</scope>
    <source>
        <strain evidence="4">ATCC33218</strain>
    </source>
</reference>
<reference evidence="6" key="1">
    <citation type="submission" date="2014-09" db="EMBL/GenBank/DDBJ databases">
        <authorList>
            <person name="Gomez-Valero L."/>
        </authorList>
    </citation>
    <scope>NUCLEOTIDE SEQUENCE [LARGE SCALE GENOMIC DNA]</scope>
    <source>
        <strain evidence="6">ATCC33218</strain>
    </source>
</reference>
<dbReference type="Proteomes" id="UP000182998">
    <property type="component" value="Unassembled WGS sequence"/>
</dbReference>
<evidence type="ECO:0000259" key="3">
    <source>
        <dbReference type="Pfam" id="PF21727"/>
    </source>
</evidence>
<sequence length="314" mass="36360">MKLNSYVYELLKIFGNESGDLRYRYYREVDVSSHLVLEQDQSMDYFLHRTHELLIMVPHPILAKECLHWQIKETYRLVNTALASCSPSLDPFREQLFALKNKLEKDDYLAEFLKQISMSNDSDLVCSGHGVYYSWHNIIDLANYGTHTEVLFYSGLGGSLSQSLGTDIENEQFDPEKVVVRDERAKEEVDYPSMFFFSSTGRQHVIPDFTLEDCHKLPHPRVIEPETGRVVYDMNQVPRERSSFSLSTVIQKFPNRKIHWAACTAVVLPDGKKEGPCADLIWSKRKEEDFSQSPAKRKRETESADEQSYPMQSI</sequence>
<dbReference type="EMBL" id="FMVN01000010">
    <property type="protein sequence ID" value="SCY56349.1"/>
    <property type="molecule type" value="Genomic_DNA"/>
</dbReference>
<feature type="domain" description="DUF6863" evidence="3">
    <location>
        <begin position="1"/>
        <end position="117"/>
    </location>
</feature>
<reference evidence="5 7" key="3">
    <citation type="submission" date="2016-10" db="EMBL/GenBank/DDBJ databases">
        <authorList>
            <person name="Varghese N."/>
            <person name="Submissions S."/>
        </authorList>
    </citation>
    <scope>NUCLEOTIDE SEQUENCE [LARGE SCALE GENOMIC DNA]</scope>
    <source>
        <strain evidence="5 7">ATCC 33218</strain>
    </source>
</reference>
<evidence type="ECO:0000313" key="4">
    <source>
        <dbReference type="EMBL" id="CEG60321.1"/>
    </source>
</evidence>
<dbReference type="OrthoDB" id="5653286at2"/>
<dbReference type="KEGG" id="tmc:LMI_1005"/>
<dbReference type="STRING" id="451.B6N58_10455"/>
<accession>A0A098GFQ9</accession>
<dbReference type="InterPro" id="IPR049196">
    <property type="entry name" value="DUF6863"/>
</dbReference>
<feature type="region of interest" description="Disordered" evidence="1">
    <location>
        <begin position="287"/>
        <end position="314"/>
    </location>
</feature>
<dbReference type="Proteomes" id="UP000032414">
    <property type="component" value="Chromosome I"/>
</dbReference>
<dbReference type="Pfam" id="PF21527">
    <property type="entry name" value="Stv"/>
    <property type="match status" value="1"/>
</dbReference>
<evidence type="ECO:0000256" key="1">
    <source>
        <dbReference type="SAM" id="MobiDB-lite"/>
    </source>
</evidence>
<evidence type="ECO:0000313" key="5">
    <source>
        <dbReference type="EMBL" id="SCY56349.1"/>
    </source>
</evidence>
<dbReference type="EMBL" id="LN614830">
    <property type="protein sequence ID" value="CEG60321.1"/>
    <property type="molecule type" value="Genomic_DNA"/>
</dbReference>
<evidence type="ECO:0000313" key="6">
    <source>
        <dbReference type="Proteomes" id="UP000032414"/>
    </source>
</evidence>
<dbReference type="AlphaFoldDB" id="A0A098GFQ9"/>
<protein>
    <submittedName>
        <fullName evidence="4">Uncharacterized protein</fullName>
    </submittedName>
</protein>